<keyword evidence="3" id="KW-0479">Metal-binding</keyword>
<evidence type="ECO:0000256" key="6">
    <source>
        <dbReference type="ARBA" id="ARBA00023211"/>
    </source>
</evidence>
<dbReference type="InterPro" id="IPR045121">
    <property type="entry name" value="CoAse"/>
</dbReference>
<dbReference type="PANTHER" id="PTHR12992:SF11">
    <property type="entry name" value="MITOCHONDRIAL COENZYME A DIPHOSPHATASE NUDT8"/>
    <property type="match status" value="1"/>
</dbReference>
<dbReference type="InterPro" id="IPR015797">
    <property type="entry name" value="NUDIX_hydrolase-like_dom_sf"/>
</dbReference>
<reference evidence="9" key="4">
    <citation type="submission" date="2016-11" db="EMBL/GenBank/DDBJ databases">
        <authorList>
            <person name="Varghese N."/>
            <person name="Submissions S."/>
        </authorList>
    </citation>
    <scope>NUCLEOTIDE SEQUENCE</scope>
    <source>
        <strain evidence="9">DSM 1682</strain>
    </source>
</reference>
<comment type="cofactor">
    <cofactor evidence="2">
        <name>Mg(2+)</name>
        <dbReference type="ChEBI" id="CHEBI:18420"/>
    </cofactor>
</comment>
<dbReference type="PROSITE" id="PS51462">
    <property type="entry name" value="NUDIX"/>
    <property type="match status" value="1"/>
</dbReference>
<evidence type="ECO:0000256" key="3">
    <source>
        <dbReference type="ARBA" id="ARBA00022723"/>
    </source>
</evidence>
<evidence type="ECO:0000256" key="5">
    <source>
        <dbReference type="ARBA" id="ARBA00022842"/>
    </source>
</evidence>
<dbReference type="KEGG" id="cpro:CPRO_04250"/>
<keyword evidence="6" id="KW-0464">Manganese</keyword>
<evidence type="ECO:0000313" key="11">
    <source>
        <dbReference type="Proteomes" id="UP000184204"/>
    </source>
</evidence>
<dbReference type="GO" id="GO:0010945">
    <property type="term" value="F:coenzyme A diphosphatase activity"/>
    <property type="evidence" value="ECO:0007669"/>
    <property type="project" value="InterPro"/>
</dbReference>
<evidence type="ECO:0000259" key="7">
    <source>
        <dbReference type="PROSITE" id="PS51462"/>
    </source>
</evidence>
<dbReference type="RefSeq" id="WP_082754188.1">
    <property type="nucleotide sequence ID" value="NZ_CP014223.1"/>
</dbReference>
<dbReference type="PANTHER" id="PTHR12992">
    <property type="entry name" value="NUDIX HYDROLASE"/>
    <property type="match status" value="1"/>
</dbReference>
<dbReference type="AlphaFoldDB" id="A0A0X8VBG9"/>
<dbReference type="PROSITE" id="PS00893">
    <property type="entry name" value="NUDIX_BOX"/>
    <property type="match status" value="1"/>
</dbReference>
<feature type="domain" description="Nudix hydrolase" evidence="7">
    <location>
        <begin position="26"/>
        <end position="159"/>
    </location>
</feature>
<evidence type="ECO:0000256" key="4">
    <source>
        <dbReference type="ARBA" id="ARBA00022801"/>
    </source>
</evidence>
<dbReference type="Proteomes" id="UP000184204">
    <property type="component" value="Unassembled WGS sequence"/>
</dbReference>
<dbReference type="CDD" id="cd03426">
    <property type="entry name" value="NUDIX_CoAse_Nudt7"/>
    <property type="match status" value="1"/>
</dbReference>
<evidence type="ECO:0000313" key="9">
    <source>
        <dbReference type="EMBL" id="SHE79139.1"/>
    </source>
</evidence>
<dbReference type="InterPro" id="IPR000086">
    <property type="entry name" value="NUDIX_hydrolase_dom"/>
</dbReference>
<keyword evidence="5" id="KW-0460">Magnesium</keyword>
<reference evidence="8 10" key="1">
    <citation type="journal article" date="2016" name="Genome Announc.">
        <title>Complete Genome Sequence of the Amino Acid-Fermenting Clostridium propionicum X2 (DSM 1682).</title>
        <authorList>
            <person name="Poehlein A."/>
            <person name="Schlien K."/>
            <person name="Chowdhury N.P."/>
            <person name="Gottschalk G."/>
            <person name="Buckel W."/>
            <person name="Daniel R."/>
        </authorList>
    </citation>
    <scope>NUCLEOTIDE SEQUENCE [LARGE SCALE GENOMIC DNA]</scope>
    <source>
        <strain evidence="8 10">X2</strain>
    </source>
</reference>
<evidence type="ECO:0000256" key="2">
    <source>
        <dbReference type="ARBA" id="ARBA00001946"/>
    </source>
</evidence>
<dbReference type="SUPFAM" id="SSF55811">
    <property type="entry name" value="Nudix"/>
    <property type="match status" value="1"/>
</dbReference>
<evidence type="ECO:0000313" key="8">
    <source>
        <dbReference type="EMBL" id="AMJ40034.1"/>
    </source>
</evidence>
<evidence type="ECO:0000313" key="10">
    <source>
        <dbReference type="Proteomes" id="UP000068026"/>
    </source>
</evidence>
<dbReference type="InterPro" id="IPR020084">
    <property type="entry name" value="NUDIX_hydrolase_CS"/>
</dbReference>
<dbReference type="Pfam" id="PF00293">
    <property type="entry name" value="NUDIX"/>
    <property type="match status" value="1"/>
</dbReference>
<protein>
    <submittedName>
        <fullName evidence="9">ADP-ribose pyrophosphatase YjhB, NUDIX family</fullName>
    </submittedName>
    <submittedName>
        <fullName evidence="8">Nudix hydrolase NudL</fullName>
    </submittedName>
</protein>
<dbReference type="GO" id="GO:0046872">
    <property type="term" value="F:metal ion binding"/>
    <property type="evidence" value="ECO:0007669"/>
    <property type="project" value="UniProtKB-KW"/>
</dbReference>
<sequence length="209" mass="24292">MSEQKLDIQKISHIFKEHKAEPIFKLQRFAILALITEKNGELCFVLNKRAPSVRQPGDICFPGGHHEVDERLEQTALRETEEELGIPQREISILGKSDYMLTMYRGVIQPFLGYVCYDVLRNSQPNPDEVAEIFTVPISFFMETPPEIHDMVWESVKLDSFPYHRIQGGQEYPFSKCRIPELFYEYKGHTIWGFTAQVIQNIVILLSEK</sequence>
<keyword evidence="10" id="KW-1185">Reference proteome</keyword>
<reference evidence="11" key="3">
    <citation type="submission" date="2016-11" db="EMBL/GenBank/DDBJ databases">
        <authorList>
            <person name="Jaros S."/>
            <person name="Januszkiewicz K."/>
            <person name="Wedrychowicz H."/>
        </authorList>
    </citation>
    <scope>NUCLEOTIDE SEQUENCE [LARGE SCALE GENOMIC DNA]</scope>
    <source>
        <strain evidence="11">DSM 1682</strain>
    </source>
</reference>
<keyword evidence="4 8" id="KW-0378">Hydrolase</keyword>
<accession>A0A0X8VBG9</accession>
<reference evidence="10" key="2">
    <citation type="submission" date="2016-01" db="EMBL/GenBank/DDBJ databases">
        <authorList>
            <person name="Poehlein A."/>
            <person name="Schlien K."/>
            <person name="Gottschalk G."/>
            <person name="Buckel W."/>
            <person name="Daniel R."/>
        </authorList>
    </citation>
    <scope>NUCLEOTIDE SEQUENCE [LARGE SCALE GENOMIC DNA]</scope>
    <source>
        <strain evidence="10">X2</strain>
    </source>
</reference>
<dbReference type="Proteomes" id="UP000068026">
    <property type="component" value="Chromosome"/>
</dbReference>
<dbReference type="OrthoDB" id="9802805at2"/>
<gene>
    <name evidence="8" type="primary">nudL</name>
    <name evidence="8" type="ORF">CPRO_04250</name>
    <name evidence="9" type="ORF">SAMN02745151_01809</name>
</gene>
<name>A0A0X8VBG9_ANAPI</name>
<dbReference type="EMBL" id="FQUA01000007">
    <property type="protein sequence ID" value="SHE79139.1"/>
    <property type="molecule type" value="Genomic_DNA"/>
</dbReference>
<dbReference type="Gene3D" id="3.90.79.10">
    <property type="entry name" value="Nucleoside Triphosphate Pyrophosphohydrolase"/>
    <property type="match status" value="1"/>
</dbReference>
<evidence type="ECO:0000256" key="1">
    <source>
        <dbReference type="ARBA" id="ARBA00001936"/>
    </source>
</evidence>
<organism evidence="9 11">
    <name type="scientific">Anaerotignum propionicum DSM 1682</name>
    <dbReference type="NCBI Taxonomy" id="991789"/>
    <lineage>
        <taxon>Bacteria</taxon>
        <taxon>Bacillati</taxon>
        <taxon>Bacillota</taxon>
        <taxon>Clostridia</taxon>
        <taxon>Lachnospirales</taxon>
        <taxon>Anaerotignaceae</taxon>
        <taxon>Anaerotignum</taxon>
    </lineage>
</organism>
<proteinExistence type="predicted"/>
<comment type="cofactor">
    <cofactor evidence="1">
        <name>Mn(2+)</name>
        <dbReference type="ChEBI" id="CHEBI:29035"/>
    </cofactor>
</comment>
<dbReference type="EMBL" id="CP014223">
    <property type="protein sequence ID" value="AMJ40034.1"/>
    <property type="molecule type" value="Genomic_DNA"/>
</dbReference>